<sequence>MPEGPSVKKFQILCAPFVGQTVTKVGGSTRQVNPDDLKMLTLWDAQVSPSGFGLPDILLLGRPSSAGLASKQRNSQ</sequence>
<dbReference type="AlphaFoldDB" id="A0A8D2J699"/>
<reference evidence="1" key="2">
    <citation type="submission" date="2025-09" db="UniProtKB">
        <authorList>
            <consortium name="Ensembl"/>
        </authorList>
    </citation>
    <scope>IDENTIFICATION</scope>
</reference>
<accession>A0A8D2J699</accession>
<dbReference type="Proteomes" id="UP000694545">
    <property type="component" value="Unplaced"/>
</dbReference>
<name>A0A8D2J699_VARKO</name>
<reference evidence="1" key="1">
    <citation type="submission" date="2025-08" db="UniProtKB">
        <authorList>
            <consortium name="Ensembl"/>
        </authorList>
    </citation>
    <scope>IDENTIFICATION</scope>
</reference>
<proteinExistence type="predicted"/>
<protein>
    <submittedName>
        <fullName evidence="1">Uncharacterized protein</fullName>
    </submittedName>
</protein>
<organism evidence="1 2">
    <name type="scientific">Varanus komodoensis</name>
    <name type="common">Komodo dragon</name>
    <dbReference type="NCBI Taxonomy" id="61221"/>
    <lineage>
        <taxon>Eukaryota</taxon>
        <taxon>Metazoa</taxon>
        <taxon>Chordata</taxon>
        <taxon>Craniata</taxon>
        <taxon>Vertebrata</taxon>
        <taxon>Euteleostomi</taxon>
        <taxon>Lepidosauria</taxon>
        <taxon>Squamata</taxon>
        <taxon>Bifurcata</taxon>
        <taxon>Unidentata</taxon>
        <taxon>Episquamata</taxon>
        <taxon>Toxicofera</taxon>
        <taxon>Anguimorpha</taxon>
        <taxon>Paleoanguimorpha</taxon>
        <taxon>Varanoidea</taxon>
        <taxon>Varanidae</taxon>
        <taxon>Varanus</taxon>
    </lineage>
</organism>
<keyword evidence="2" id="KW-1185">Reference proteome</keyword>
<dbReference type="Ensembl" id="ENSVKKT00000008387.1">
    <property type="protein sequence ID" value="ENSVKKP00000008174.1"/>
    <property type="gene ID" value="ENSVKKG00000005823.1"/>
</dbReference>
<evidence type="ECO:0000313" key="1">
    <source>
        <dbReference type="Ensembl" id="ENSVKKP00000008174.1"/>
    </source>
</evidence>
<dbReference type="OMA" id="QDSQVSC"/>
<evidence type="ECO:0000313" key="2">
    <source>
        <dbReference type="Proteomes" id="UP000694545"/>
    </source>
</evidence>